<dbReference type="InterPro" id="IPR001878">
    <property type="entry name" value="Znf_CCHC"/>
</dbReference>
<proteinExistence type="predicted"/>
<evidence type="ECO:0000259" key="3">
    <source>
        <dbReference type="PROSITE" id="PS50158"/>
    </source>
</evidence>
<reference evidence="4 5" key="1">
    <citation type="journal article" date="2020" name="Cell">
        <title>Large-Scale Comparative Analyses of Tick Genomes Elucidate Their Genetic Diversity and Vector Capacities.</title>
        <authorList>
            <consortium name="Tick Genome and Microbiome Consortium (TIGMIC)"/>
            <person name="Jia N."/>
            <person name="Wang J."/>
            <person name="Shi W."/>
            <person name="Du L."/>
            <person name="Sun Y."/>
            <person name="Zhan W."/>
            <person name="Jiang J.F."/>
            <person name="Wang Q."/>
            <person name="Zhang B."/>
            <person name="Ji P."/>
            <person name="Bell-Sakyi L."/>
            <person name="Cui X.M."/>
            <person name="Yuan T.T."/>
            <person name="Jiang B.G."/>
            <person name="Yang W.F."/>
            <person name="Lam T.T."/>
            <person name="Chang Q.C."/>
            <person name="Ding S.J."/>
            <person name="Wang X.J."/>
            <person name="Zhu J.G."/>
            <person name="Ruan X.D."/>
            <person name="Zhao L."/>
            <person name="Wei J.T."/>
            <person name="Ye R.Z."/>
            <person name="Que T.C."/>
            <person name="Du C.H."/>
            <person name="Zhou Y.H."/>
            <person name="Cheng J.X."/>
            <person name="Dai P.F."/>
            <person name="Guo W.B."/>
            <person name="Han X.H."/>
            <person name="Huang E.J."/>
            <person name="Li L.F."/>
            <person name="Wei W."/>
            <person name="Gao Y.C."/>
            <person name="Liu J.Z."/>
            <person name="Shao H.Z."/>
            <person name="Wang X."/>
            <person name="Wang C.C."/>
            <person name="Yang T.C."/>
            <person name="Huo Q.B."/>
            <person name="Li W."/>
            <person name="Chen H.Y."/>
            <person name="Chen S.E."/>
            <person name="Zhou L.G."/>
            <person name="Ni X.B."/>
            <person name="Tian J.H."/>
            <person name="Sheng Y."/>
            <person name="Liu T."/>
            <person name="Pan Y.S."/>
            <person name="Xia L.Y."/>
            <person name="Li J."/>
            <person name="Zhao F."/>
            <person name="Cao W.C."/>
        </authorList>
    </citation>
    <scope>NUCLEOTIDE SEQUENCE [LARGE SCALE GENOMIC DNA]</scope>
    <source>
        <strain evidence="4">HaeL-2018</strain>
    </source>
</reference>
<dbReference type="GO" id="GO:0008270">
    <property type="term" value="F:zinc ion binding"/>
    <property type="evidence" value="ECO:0007669"/>
    <property type="project" value="UniProtKB-KW"/>
</dbReference>
<feature type="compositionally biased region" description="Polar residues" evidence="2">
    <location>
        <begin position="383"/>
        <end position="392"/>
    </location>
</feature>
<feature type="compositionally biased region" description="Basic residues" evidence="2">
    <location>
        <begin position="327"/>
        <end position="339"/>
    </location>
</feature>
<feature type="region of interest" description="Disordered" evidence="2">
    <location>
        <begin position="1"/>
        <end position="56"/>
    </location>
</feature>
<dbReference type="AlphaFoldDB" id="A0A9J6GQR4"/>
<dbReference type="GO" id="GO:0003676">
    <property type="term" value="F:nucleic acid binding"/>
    <property type="evidence" value="ECO:0007669"/>
    <property type="project" value="InterPro"/>
</dbReference>
<evidence type="ECO:0000313" key="5">
    <source>
        <dbReference type="Proteomes" id="UP000821853"/>
    </source>
</evidence>
<evidence type="ECO:0000313" key="4">
    <source>
        <dbReference type="EMBL" id="KAH9377033.1"/>
    </source>
</evidence>
<dbReference type="Proteomes" id="UP000821853">
    <property type="component" value="Unassembled WGS sequence"/>
</dbReference>
<sequence length="482" mass="52555">MDPHQCVPQEIMPEGVPGDGSVSPEFRPSVPDHFHQGEDASNATSGGSAPPKKARVDCSDYDEATSLYSVPEDMDANEDAEGGSFTTVTYHKSRPSGIPILFKPVAPEASFWKVNPNVVAREVVAVAKEQVLSHRINREGSLSISVPSLADAQRLLETSKIASLDVKSEIPRSYCLNFGRITDVPIEYAEHCLLEYLKEVGVVSVCRQKSFVPGENGSVEERPLRSVVLQFRPDRPMPTRVFLGFTSHPVTEYFGTVIQCYKCQRHGHIAKFCRGPLRCKVCSGPHSHKVCPSRREPRCANCGGSHAATFAGCPRKKGATAAKRHIILHGKSPTPRRSKPNASNAKGNASFQQQLSISRGTYAEVTADSSQQTPRPAPRSKNLVPNSTTVTSGLAAIENPSHQRPLDTHTRRSQGVSARPEKPTVPQSDEEISDKALIRILILALRSITRLLLQANSLPEIQALLSLPQARPFIADPCLGYV</sequence>
<feature type="region of interest" description="Disordered" evidence="2">
    <location>
        <begin position="327"/>
        <end position="351"/>
    </location>
</feature>
<keyword evidence="5" id="KW-1185">Reference proteome</keyword>
<comment type="caution">
    <text evidence="4">The sequence shown here is derived from an EMBL/GenBank/DDBJ whole genome shotgun (WGS) entry which is preliminary data.</text>
</comment>
<organism evidence="4 5">
    <name type="scientific">Haemaphysalis longicornis</name>
    <name type="common">Bush tick</name>
    <dbReference type="NCBI Taxonomy" id="44386"/>
    <lineage>
        <taxon>Eukaryota</taxon>
        <taxon>Metazoa</taxon>
        <taxon>Ecdysozoa</taxon>
        <taxon>Arthropoda</taxon>
        <taxon>Chelicerata</taxon>
        <taxon>Arachnida</taxon>
        <taxon>Acari</taxon>
        <taxon>Parasitiformes</taxon>
        <taxon>Ixodida</taxon>
        <taxon>Ixodoidea</taxon>
        <taxon>Ixodidae</taxon>
        <taxon>Haemaphysalinae</taxon>
        <taxon>Haemaphysalis</taxon>
    </lineage>
</organism>
<keyword evidence="1" id="KW-0863">Zinc-finger</keyword>
<feature type="domain" description="CCHC-type" evidence="3">
    <location>
        <begin position="260"/>
        <end position="274"/>
    </location>
</feature>
<dbReference type="EMBL" id="JABSTR010000008">
    <property type="protein sequence ID" value="KAH9377033.1"/>
    <property type="molecule type" value="Genomic_DNA"/>
</dbReference>
<name>A0A9J6GQR4_HAELO</name>
<feature type="region of interest" description="Disordered" evidence="2">
    <location>
        <begin position="363"/>
        <end position="430"/>
    </location>
</feature>
<keyword evidence="1" id="KW-0479">Metal-binding</keyword>
<feature type="compositionally biased region" description="Polar residues" evidence="2">
    <location>
        <begin position="340"/>
        <end position="351"/>
    </location>
</feature>
<evidence type="ECO:0000256" key="1">
    <source>
        <dbReference type="PROSITE-ProRule" id="PRU00047"/>
    </source>
</evidence>
<keyword evidence="1" id="KW-0862">Zinc</keyword>
<dbReference type="VEuPathDB" id="VectorBase:HLOH_065387"/>
<gene>
    <name evidence="4" type="ORF">HPB48_010237</name>
</gene>
<accession>A0A9J6GQR4</accession>
<protein>
    <recommendedName>
        <fullName evidence="3">CCHC-type domain-containing protein</fullName>
    </recommendedName>
</protein>
<dbReference type="PROSITE" id="PS50158">
    <property type="entry name" value="ZF_CCHC"/>
    <property type="match status" value="1"/>
</dbReference>
<dbReference type="OMA" id="HRINREG"/>
<dbReference type="OrthoDB" id="8123891at2759"/>
<evidence type="ECO:0000256" key="2">
    <source>
        <dbReference type="SAM" id="MobiDB-lite"/>
    </source>
</evidence>